<dbReference type="eggNOG" id="ENOG502ZBGR">
    <property type="taxonomic scope" value="Bacteria"/>
</dbReference>
<protein>
    <recommendedName>
        <fullName evidence="1">ARG and Rhodanese-Phosphatase-superfamily-associated domain-containing protein</fullName>
    </recommendedName>
</protein>
<dbReference type="AlphaFoldDB" id="W0E3Y9"/>
<name>W0E3Y9_MARPU</name>
<sequence length="324" mass="34569">MDRLHHHLPALALGDTLHHLNIGLTPICDPRPSAADHLTLSAAIKTGQAHLQTHDARAQAPGARLDNQGARPLLLLEGESLSGAASDQVLEHSLLVPPRSTIGLALSPLGRSPAPQPRDRPRSSGQLLFASARARSAARLSTRLFGEPPYPGQPQALWEEVAHKRARMDCNDPARPGLEALYDEYAEFIAQYVAALPPQPDQIGAILAINGRVCGFELFAHPAILHELLPRIIASYALDAIECLNFTLQQPQPEVPGTLLDALSSAPVMTLPLGADSELLRLTAPGLSGGALIAEGRLLHLHAYRSPFPAQPETPLSAPPQLNG</sequence>
<keyword evidence="3" id="KW-1185">Reference proteome</keyword>
<evidence type="ECO:0000313" key="2">
    <source>
        <dbReference type="EMBL" id="AHF05580.1"/>
    </source>
</evidence>
<dbReference type="InterPro" id="IPR046699">
    <property type="entry name" value="ARPP-1"/>
</dbReference>
<dbReference type="Pfam" id="PF20208">
    <property type="entry name" value="ARPP-1"/>
    <property type="match status" value="1"/>
</dbReference>
<dbReference type="EMBL" id="CP007031">
    <property type="protein sequence ID" value="AHF05580.1"/>
    <property type="molecule type" value="Genomic_DNA"/>
</dbReference>
<dbReference type="RefSeq" id="WP_005224778.1">
    <property type="nucleotide sequence ID" value="NZ_CP007031.1"/>
</dbReference>
<organism evidence="2 3">
    <name type="scientific">Marichromatium purpuratum 984</name>
    <dbReference type="NCBI Taxonomy" id="765910"/>
    <lineage>
        <taxon>Bacteria</taxon>
        <taxon>Pseudomonadati</taxon>
        <taxon>Pseudomonadota</taxon>
        <taxon>Gammaproteobacteria</taxon>
        <taxon>Chromatiales</taxon>
        <taxon>Chromatiaceae</taxon>
        <taxon>Marichromatium</taxon>
    </lineage>
</organism>
<proteinExistence type="predicted"/>
<feature type="domain" description="ARG and Rhodanese-Phosphatase-superfamily-associated" evidence="1">
    <location>
        <begin position="12"/>
        <end position="303"/>
    </location>
</feature>
<gene>
    <name evidence="2" type="ORF">MARPU_12380</name>
</gene>
<dbReference type="HOGENOM" id="CLU_857385_0_0_6"/>
<reference evidence="2 3" key="1">
    <citation type="submission" date="2013-12" db="EMBL/GenBank/DDBJ databases">
        <authorList>
            <consortium name="DOE Joint Genome Institute"/>
            <person name="Bryant D.A."/>
            <person name="Huntemann M."/>
            <person name="Han J."/>
            <person name="Chen A."/>
            <person name="Kyrpides N."/>
            <person name="Mavromatis K."/>
            <person name="Markowitz V."/>
            <person name="Palaniappan K."/>
            <person name="Ivanova N."/>
            <person name="Schaumberg A."/>
            <person name="Pati A."/>
            <person name="Liolios K."/>
            <person name="Nordberg H.P."/>
            <person name="Cantor M.N."/>
            <person name="Hua S.X."/>
            <person name="Woyke T."/>
        </authorList>
    </citation>
    <scope>NUCLEOTIDE SEQUENCE [LARGE SCALE GENOMIC DNA]</scope>
    <source>
        <strain evidence="2 3">984</strain>
    </source>
</reference>
<evidence type="ECO:0000259" key="1">
    <source>
        <dbReference type="Pfam" id="PF20208"/>
    </source>
</evidence>
<accession>W0E3Y9</accession>
<dbReference type="KEGG" id="mpur:MARPU_12380"/>
<dbReference type="OrthoDB" id="9806181at2"/>
<evidence type="ECO:0000313" key="3">
    <source>
        <dbReference type="Proteomes" id="UP000005275"/>
    </source>
</evidence>
<dbReference type="Proteomes" id="UP000005275">
    <property type="component" value="Chromosome"/>
</dbReference>